<proteinExistence type="predicted"/>
<dbReference type="Gene3D" id="2.160.20.110">
    <property type="match status" value="1"/>
</dbReference>
<evidence type="ECO:0000313" key="2">
    <source>
        <dbReference type="EMBL" id="TCL43692.1"/>
    </source>
</evidence>
<dbReference type="Proteomes" id="UP000294682">
    <property type="component" value="Unassembled WGS sequence"/>
</dbReference>
<gene>
    <name evidence="2" type="ORF">EDD78_10426</name>
</gene>
<dbReference type="InterPro" id="IPR011050">
    <property type="entry name" value="Pectin_lyase_fold/virulence"/>
</dbReference>
<evidence type="ECO:0000256" key="1">
    <source>
        <dbReference type="SAM" id="SignalP"/>
    </source>
</evidence>
<organism evidence="2 3">
    <name type="scientific">Harryflintia acetispora</name>
    <dbReference type="NCBI Taxonomy" id="1849041"/>
    <lineage>
        <taxon>Bacteria</taxon>
        <taxon>Bacillati</taxon>
        <taxon>Bacillota</taxon>
        <taxon>Clostridia</taxon>
        <taxon>Eubacteriales</taxon>
        <taxon>Oscillospiraceae</taxon>
        <taxon>Harryflintia</taxon>
    </lineage>
</organism>
<keyword evidence="1" id="KW-0732">Signal</keyword>
<protein>
    <recommendedName>
        <fullName evidence="4">GLUG domain-containing protein</fullName>
    </recommendedName>
</protein>
<feature type="signal peptide" evidence="1">
    <location>
        <begin position="1"/>
        <end position="25"/>
    </location>
</feature>
<dbReference type="RefSeq" id="WP_132084312.1">
    <property type="nucleotide sequence ID" value="NZ_SLUK01000004.1"/>
</dbReference>
<dbReference type="AlphaFoldDB" id="A0A9X8Y8G6"/>
<sequence length="422" mass="43169">MKKKGLPAIWAALAFILLLARTGYAAPSSSGVTVAPEGGYQCDYGVDIPFTRSPLTGSYTFALYPGEGVAGPPEMTARVEVVPASQVNVHLPLQFDPAAPSAWTLRVTAHAAPGREGLDREASAVKTFTTKPACGCPAGTAGVYYAGAGTAQNPFLVATPGQLQHINTHLQGKHFKQARDIDLSSWGQWTPIGDFVTGVVSNPFTGFYDGDGKTITGCKINGSFLRGSLFGCVSGPGAGVKDLSAQDFSIDVSGVKASDAGAIANYLRDGAAVSGCRVLGSTISCQLSGAGVVAAVFEGGRVENCYADGNTVTGASVGGITSWMEGDGTVKNCFSYSNRLADTGGACGGIAANTYSGAPVLSGNFFLGTTASCGGGNPAINTGAAPITAGAFKNSSTFSGWDFSDVWYMPPDGDYPMLRCFS</sequence>
<dbReference type="EMBL" id="SLUK01000004">
    <property type="protein sequence ID" value="TCL43692.1"/>
    <property type="molecule type" value="Genomic_DNA"/>
</dbReference>
<comment type="caution">
    <text evidence="2">The sequence shown here is derived from an EMBL/GenBank/DDBJ whole genome shotgun (WGS) entry which is preliminary data.</text>
</comment>
<evidence type="ECO:0008006" key="4">
    <source>
        <dbReference type="Google" id="ProtNLM"/>
    </source>
</evidence>
<evidence type="ECO:0000313" key="3">
    <source>
        <dbReference type="Proteomes" id="UP000294682"/>
    </source>
</evidence>
<accession>A0A9X8Y8G6</accession>
<dbReference type="SUPFAM" id="SSF51126">
    <property type="entry name" value="Pectin lyase-like"/>
    <property type="match status" value="1"/>
</dbReference>
<keyword evidence="3" id="KW-1185">Reference proteome</keyword>
<name>A0A9X8Y8G6_9FIRM</name>
<reference evidence="2 3" key="1">
    <citation type="submission" date="2019-03" db="EMBL/GenBank/DDBJ databases">
        <title>Genomic Encyclopedia of Type Strains, Phase IV (KMG-IV): sequencing the most valuable type-strain genomes for metagenomic binning, comparative biology and taxonomic classification.</title>
        <authorList>
            <person name="Goeker M."/>
        </authorList>
    </citation>
    <scope>NUCLEOTIDE SEQUENCE [LARGE SCALE GENOMIC DNA]</scope>
    <source>
        <strain evidence="2 3">DSM 100433</strain>
    </source>
</reference>
<feature type="chain" id="PRO_5040954934" description="GLUG domain-containing protein" evidence="1">
    <location>
        <begin position="26"/>
        <end position="422"/>
    </location>
</feature>